<keyword evidence="4 6" id="KW-1133">Transmembrane helix</keyword>
<dbReference type="GO" id="GO:0005886">
    <property type="term" value="C:plasma membrane"/>
    <property type="evidence" value="ECO:0007669"/>
    <property type="project" value="UniProtKB-SubCell"/>
</dbReference>
<feature type="transmembrane region" description="Helical" evidence="6">
    <location>
        <begin position="148"/>
        <end position="172"/>
    </location>
</feature>
<evidence type="ECO:0000256" key="2">
    <source>
        <dbReference type="ARBA" id="ARBA00022475"/>
    </source>
</evidence>
<dbReference type="EMBL" id="VJWL01000002">
    <property type="protein sequence ID" value="TRW48882.1"/>
    <property type="molecule type" value="Genomic_DNA"/>
</dbReference>
<dbReference type="Proteomes" id="UP000320359">
    <property type="component" value="Unassembled WGS sequence"/>
</dbReference>
<keyword evidence="9" id="KW-1185">Reference proteome</keyword>
<evidence type="ECO:0000256" key="4">
    <source>
        <dbReference type="ARBA" id="ARBA00022989"/>
    </source>
</evidence>
<keyword evidence="2 6" id="KW-1003">Cell membrane</keyword>
<feature type="transmembrane region" description="Helical" evidence="6">
    <location>
        <begin position="123"/>
        <end position="142"/>
    </location>
</feature>
<reference evidence="8 9" key="1">
    <citation type="submission" date="2019-07" db="EMBL/GenBank/DDBJ databases">
        <authorList>
            <person name="Yang M."/>
            <person name="Zhao D."/>
            <person name="Xiang H."/>
        </authorList>
    </citation>
    <scope>NUCLEOTIDE SEQUENCE [LARGE SCALE GENOMIC DNA]</scope>
    <source>
        <strain evidence="8 9">IM1326</strain>
    </source>
</reference>
<feature type="transmembrane region" description="Helical" evidence="6">
    <location>
        <begin position="192"/>
        <end position="211"/>
    </location>
</feature>
<feature type="domain" description="Copper resistance protein D" evidence="7">
    <location>
        <begin position="184"/>
        <end position="281"/>
    </location>
</feature>
<dbReference type="PANTHER" id="PTHR34820">
    <property type="entry name" value="INNER MEMBRANE PROTEIN YEBZ"/>
    <property type="match status" value="1"/>
</dbReference>
<evidence type="ECO:0000313" key="8">
    <source>
        <dbReference type="EMBL" id="TRW48882.1"/>
    </source>
</evidence>
<name>A0A552X1G8_9GAMM</name>
<accession>A0A552X1G8</accession>
<evidence type="ECO:0000256" key="3">
    <source>
        <dbReference type="ARBA" id="ARBA00022692"/>
    </source>
</evidence>
<dbReference type="PANTHER" id="PTHR34820:SF4">
    <property type="entry name" value="INNER MEMBRANE PROTEIN YEBZ"/>
    <property type="match status" value="1"/>
</dbReference>
<evidence type="ECO:0000256" key="1">
    <source>
        <dbReference type="ARBA" id="ARBA00004651"/>
    </source>
</evidence>
<organism evidence="8 9">
    <name type="scientific">Aliidiomarina halalkaliphila</name>
    <dbReference type="NCBI Taxonomy" id="2593535"/>
    <lineage>
        <taxon>Bacteria</taxon>
        <taxon>Pseudomonadati</taxon>
        <taxon>Pseudomonadota</taxon>
        <taxon>Gammaproteobacteria</taxon>
        <taxon>Alteromonadales</taxon>
        <taxon>Idiomarinaceae</taxon>
        <taxon>Aliidiomarina</taxon>
    </lineage>
</organism>
<sequence>MTWDIWVALSYTMIYASTAGVIGGAFVRMLWQQRAPSLELGNRDERMHRRYSVAAACIGCIAACASYLLFIGSINQSGLRGMLDADLMVFLLMDPPGKAAMAQALAFLVIGFSLGRESRYWRLLLWFAYGLLIWSFTVRGHLASSSYGLQLALMLHVLAFGAWAGALLPLWLAARKKTRATWQRVFETFGQWAQIIVAILIVAGITMTWYLLAAPSDFVKTRYGIALLLKLILVIILLTCAALNKWIIVPRLADSTVSPYLSTVIYIEMICVAVIFALTATFTVVVGHH</sequence>
<feature type="transmembrane region" description="Helical" evidence="6">
    <location>
        <begin position="223"/>
        <end position="243"/>
    </location>
</feature>
<feature type="transmembrane region" description="Helical" evidence="6">
    <location>
        <begin position="264"/>
        <end position="286"/>
    </location>
</feature>
<evidence type="ECO:0000313" key="9">
    <source>
        <dbReference type="Proteomes" id="UP000320359"/>
    </source>
</evidence>
<dbReference type="AlphaFoldDB" id="A0A552X1G8"/>
<proteinExistence type="inferred from homology"/>
<keyword evidence="6" id="KW-0997">Cell inner membrane</keyword>
<keyword evidence="6" id="KW-0186">Copper</keyword>
<dbReference type="InterPro" id="IPR032694">
    <property type="entry name" value="CopC/D"/>
</dbReference>
<dbReference type="Pfam" id="PF05425">
    <property type="entry name" value="CopD"/>
    <property type="match status" value="1"/>
</dbReference>
<dbReference type="InterPro" id="IPR008457">
    <property type="entry name" value="Cu-R_CopD_dom"/>
</dbReference>
<feature type="transmembrane region" description="Helical" evidence="6">
    <location>
        <begin position="95"/>
        <end position="114"/>
    </location>
</feature>
<dbReference type="OrthoDB" id="6401419at2"/>
<keyword evidence="3 6" id="KW-0812">Transmembrane</keyword>
<protein>
    <recommendedName>
        <fullName evidence="6">Copper resistance protein D</fullName>
    </recommendedName>
</protein>
<keyword evidence="5 6" id="KW-0472">Membrane</keyword>
<dbReference type="GO" id="GO:0006825">
    <property type="term" value="P:copper ion transport"/>
    <property type="evidence" value="ECO:0007669"/>
    <property type="project" value="InterPro"/>
</dbReference>
<evidence type="ECO:0000256" key="5">
    <source>
        <dbReference type="ARBA" id="ARBA00023136"/>
    </source>
</evidence>
<dbReference type="GO" id="GO:0046688">
    <property type="term" value="P:response to copper ion"/>
    <property type="evidence" value="ECO:0007669"/>
    <property type="project" value="UniProtKB-UniRule"/>
</dbReference>
<evidence type="ECO:0000259" key="7">
    <source>
        <dbReference type="Pfam" id="PF05425"/>
    </source>
</evidence>
<comment type="caution">
    <text evidence="8">The sequence shown here is derived from an EMBL/GenBank/DDBJ whole genome shotgun (WGS) entry which is preliminary data.</text>
</comment>
<comment type="function">
    <text evidence="6">Involved in copper resistance.</text>
</comment>
<feature type="transmembrane region" description="Helical" evidence="6">
    <location>
        <begin position="51"/>
        <end position="75"/>
    </location>
</feature>
<evidence type="ECO:0000256" key="6">
    <source>
        <dbReference type="RuleBase" id="RU369037"/>
    </source>
</evidence>
<comment type="similarity">
    <text evidence="6">Belongs to the CopD family.</text>
</comment>
<gene>
    <name evidence="8" type="ORF">FM042_07825</name>
</gene>
<comment type="subcellular location">
    <subcellularLocation>
        <location evidence="6">Cell inner membrane</location>
        <topology evidence="6">Multi-pass membrane protein</topology>
    </subcellularLocation>
    <subcellularLocation>
        <location evidence="1">Cell membrane</location>
        <topology evidence="1">Multi-pass membrane protein</topology>
    </subcellularLocation>
</comment>
<dbReference type="RefSeq" id="WP_143235868.1">
    <property type="nucleotide sequence ID" value="NZ_VJWL01000002.1"/>
</dbReference>
<feature type="transmembrane region" description="Helical" evidence="6">
    <location>
        <begin position="6"/>
        <end position="31"/>
    </location>
</feature>